<name>A0A0E9PFA7_ANGAN</name>
<proteinExistence type="predicted"/>
<evidence type="ECO:0000256" key="1">
    <source>
        <dbReference type="SAM" id="Phobius"/>
    </source>
</evidence>
<keyword evidence="1" id="KW-0472">Membrane</keyword>
<sequence length="68" mass="7808">MMNKKYLVPGMFHGVINYSLLHFPCLYILDLLISVFNVLVNDYIDNKNSSIVCDVMSAATTQEVKYME</sequence>
<feature type="transmembrane region" description="Helical" evidence="1">
    <location>
        <begin position="20"/>
        <end position="40"/>
    </location>
</feature>
<accession>A0A0E9PFA7</accession>
<dbReference type="EMBL" id="GBXM01105286">
    <property type="protein sequence ID" value="JAH03291.1"/>
    <property type="molecule type" value="Transcribed_RNA"/>
</dbReference>
<dbReference type="AlphaFoldDB" id="A0A0E9PFA7"/>
<organism evidence="2">
    <name type="scientific">Anguilla anguilla</name>
    <name type="common">European freshwater eel</name>
    <name type="synonym">Muraena anguilla</name>
    <dbReference type="NCBI Taxonomy" id="7936"/>
    <lineage>
        <taxon>Eukaryota</taxon>
        <taxon>Metazoa</taxon>
        <taxon>Chordata</taxon>
        <taxon>Craniata</taxon>
        <taxon>Vertebrata</taxon>
        <taxon>Euteleostomi</taxon>
        <taxon>Actinopterygii</taxon>
        <taxon>Neopterygii</taxon>
        <taxon>Teleostei</taxon>
        <taxon>Anguilliformes</taxon>
        <taxon>Anguillidae</taxon>
        <taxon>Anguilla</taxon>
    </lineage>
</organism>
<keyword evidence="1" id="KW-0812">Transmembrane</keyword>
<reference evidence="2" key="1">
    <citation type="submission" date="2014-11" db="EMBL/GenBank/DDBJ databases">
        <authorList>
            <person name="Amaro Gonzalez C."/>
        </authorList>
    </citation>
    <scope>NUCLEOTIDE SEQUENCE</scope>
</reference>
<protein>
    <submittedName>
        <fullName evidence="2">Uncharacterized protein</fullName>
    </submittedName>
</protein>
<evidence type="ECO:0000313" key="2">
    <source>
        <dbReference type="EMBL" id="JAH03291.1"/>
    </source>
</evidence>
<keyword evidence="1" id="KW-1133">Transmembrane helix</keyword>
<reference evidence="2" key="2">
    <citation type="journal article" date="2015" name="Fish Shellfish Immunol.">
        <title>Early steps in the European eel (Anguilla anguilla)-Vibrio vulnificus interaction in the gills: Role of the RtxA13 toxin.</title>
        <authorList>
            <person name="Callol A."/>
            <person name="Pajuelo D."/>
            <person name="Ebbesson L."/>
            <person name="Teles M."/>
            <person name="MacKenzie S."/>
            <person name="Amaro C."/>
        </authorList>
    </citation>
    <scope>NUCLEOTIDE SEQUENCE</scope>
</reference>